<dbReference type="PANTHER" id="PTHR30087">
    <property type="entry name" value="INNER MEMBRANE PROTEIN"/>
    <property type="match status" value="1"/>
</dbReference>
<dbReference type="EMBL" id="CP046400">
    <property type="protein sequence ID" value="QGY39851.1"/>
    <property type="molecule type" value="Genomic_DNA"/>
</dbReference>
<name>A0A6I6JCP4_9BACT</name>
<protein>
    <submittedName>
        <fullName evidence="1">DUF523 domain-containing protein</fullName>
    </submittedName>
</protein>
<proteinExistence type="predicted"/>
<keyword evidence="2" id="KW-1185">Reference proteome</keyword>
<dbReference type="PANTHER" id="PTHR30087:SF1">
    <property type="entry name" value="HYPOTHETICAL CYTOSOLIC PROTEIN"/>
    <property type="match status" value="1"/>
</dbReference>
<dbReference type="Pfam" id="PF04463">
    <property type="entry name" value="2-thiour_desulf"/>
    <property type="match status" value="1"/>
</dbReference>
<organism evidence="1 2">
    <name type="scientific">Pseudodesulfovibrio cashew</name>
    <dbReference type="NCBI Taxonomy" id="2678688"/>
    <lineage>
        <taxon>Bacteria</taxon>
        <taxon>Pseudomonadati</taxon>
        <taxon>Thermodesulfobacteriota</taxon>
        <taxon>Desulfovibrionia</taxon>
        <taxon>Desulfovibrionales</taxon>
        <taxon>Desulfovibrionaceae</taxon>
    </lineage>
</organism>
<dbReference type="RefSeq" id="WP_158947076.1">
    <property type="nucleotide sequence ID" value="NZ_CP046400.1"/>
</dbReference>
<sequence>MEKPIIVSACLAGVFCRYNGETESLHAVERLLREGRAIPFCPEVFGGLPTPRPPCEIRDGRVVDSEGNDRTEEFRRGAEEGLRLARLAGCNEAILKARSPSCGTGTVYDGTFTSTRVPGNGFFAALLLENGFRVRTEEDLESE</sequence>
<dbReference type="Proteomes" id="UP000428328">
    <property type="component" value="Chromosome"/>
</dbReference>
<dbReference type="AlphaFoldDB" id="A0A6I6JCP4"/>
<dbReference type="KEGG" id="psel:GM415_06845"/>
<dbReference type="InterPro" id="IPR007553">
    <property type="entry name" value="2-thiour_desulf"/>
</dbReference>
<evidence type="ECO:0000313" key="2">
    <source>
        <dbReference type="Proteomes" id="UP000428328"/>
    </source>
</evidence>
<accession>A0A6I6JCP4</accession>
<reference evidence="1 2" key="1">
    <citation type="submission" date="2019-11" db="EMBL/GenBank/DDBJ databases">
        <authorList>
            <person name="Zheng R.K."/>
            <person name="Sun C.M."/>
        </authorList>
    </citation>
    <scope>NUCLEOTIDE SEQUENCE [LARGE SCALE GENOMIC DNA]</scope>
    <source>
        <strain evidence="1 2">SRB007</strain>
    </source>
</reference>
<evidence type="ECO:0000313" key="1">
    <source>
        <dbReference type="EMBL" id="QGY39851.1"/>
    </source>
</evidence>
<gene>
    <name evidence="1" type="ORF">GM415_06845</name>
</gene>